<feature type="region of interest" description="Disordered" evidence="4">
    <location>
        <begin position="95"/>
        <end position="152"/>
    </location>
</feature>
<dbReference type="InterPro" id="IPR045269">
    <property type="entry name" value="Atg1-like"/>
</dbReference>
<dbReference type="eggNOG" id="COG0515">
    <property type="taxonomic scope" value="Bacteria"/>
</dbReference>
<dbReference type="Proteomes" id="UP000004210">
    <property type="component" value="Unassembled WGS sequence"/>
</dbReference>
<dbReference type="InterPro" id="IPR000719">
    <property type="entry name" value="Prot_kinase_dom"/>
</dbReference>
<dbReference type="RefSeq" id="WP_007080334.1">
    <property type="nucleotide sequence ID" value="NZ_AJXU01000016.1"/>
</dbReference>
<dbReference type="InterPro" id="IPR016187">
    <property type="entry name" value="CTDL_fold"/>
</dbReference>
<name>I4VWX4_9GAMM</name>
<dbReference type="Pfam" id="PF00069">
    <property type="entry name" value="Pkinase"/>
    <property type="match status" value="1"/>
</dbReference>
<evidence type="ECO:0000313" key="6">
    <source>
        <dbReference type="EMBL" id="EIL91715.1"/>
    </source>
</evidence>
<organism evidence="6 7">
    <name type="scientific">Rhodanobacter fulvus Jip2</name>
    <dbReference type="NCBI Taxonomy" id="1163408"/>
    <lineage>
        <taxon>Bacteria</taxon>
        <taxon>Pseudomonadati</taxon>
        <taxon>Pseudomonadota</taxon>
        <taxon>Gammaproteobacteria</taxon>
        <taxon>Lysobacterales</taxon>
        <taxon>Rhodanobacteraceae</taxon>
        <taxon>Rhodanobacter</taxon>
    </lineage>
</organism>
<dbReference type="Gene3D" id="3.90.1580.10">
    <property type="entry name" value="paralog of FGE (formylglycine-generating enzyme)"/>
    <property type="match status" value="1"/>
</dbReference>
<dbReference type="STRING" id="1163408.UU9_03467"/>
<dbReference type="InterPro" id="IPR017441">
    <property type="entry name" value="Protein_kinase_ATP_BS"/>
</dbReference>
<dbReference type="CDD" id="cd14014">
    <property type="entry name" value="STKc_PknB_like"/>
    <property type="match status" value="1"/>
</dbReference>
<dbReference type="GO" id="GO:0004674">
    <property type="term" value="F:protein serine/threonine kinase activity"/>
    <property type="evidence" value="ECO:0007669"/>
    <property type="project" value="InterPro"/>
</dbReference>
<dbReference type="GO" id="GO:0005737">
    <property type="term" value="C:cytoplasm"/>
    <property type="evidence" value="ECO:0007669"/>
    <property type="project" value="TreeGrafter"/>
</dbReference>
<evidence type="ECO:0000256" key="1">
    <source>
        <dbReference type="ARBA" id="ARBA00022741"/>
    </source>
</evidence>
<keyword evidence="1 3" id="KW-0547">Nucleotide-binding</keyword>
<dbReference type="EMBL" id="AJXU01000016">
    <property type="protein sequence ID" value="EIL91715.1"/>
    <property type="molecule type" value="Genomic_DNA"/>
</dbReference>
<dbReference type="InterPro" id="IPR008271">
    <property type="entry name" value="Ser/Thr_kinase_AS"/>
</dbReference>
<dbReference type="InterPro" id="IPR011009">
    <property type="entry name" value="Kinase-like_dom_sf"/>
</dbReference>
<keyword evidence="7" id="KW-1185">Reference proteome</keyword>
<feature type="compositionally biased region" description="Low complexity" evidence="4">
    <location>
        <begin position="978"/>
        <end position="989"/>
    </location>
</feature>
<dbReference type="Gene3D" id="3.30.200.20">
    <property type="entry name" value="Phosphorylase Kinase, domain 1"/>
    <property type="match status" value="1"/>
</dbReference>
<dbReference type="Pfam" id="PF03781">
    <property type="entry name" value="FGE-sulfatase"/>
    <property type="match status" value="1"/>
</dbReference>
<evidence type="ECO:0000256" key="4">
    <source>
        <dbReference type="SAM" id="MobiDB-lite"/>
    </source>
</evidence>
<proteinExistence type="predicted"/>
<keyword evidence="6" id="KW-0418">Kinase</keyword>
<dbReference type="PROSITE" id="PS00108">
    <property type="entry name" value="PROTEIN_KINASE_ST"/>
    <property type="match status" value="1"/>
</dbReference>
<feature type="region of interest" description="Disordered" evidence="4">
    <location>
        <begin position="978"/>
        <end position="1022"/>
    </location>
</feature>
<dbReference type="PANTHER" id="PTHR24348">
    <property type="entry name" value="SERINE/THREONINE-PROTEIN KINASE UNC-51-RELATED"/>
    <property type="match status" value="1"/>
</dbReference>
<protein>
    <submittedName>
        <fullName evidence="6">Protein kinase</fullName>
    </submittedName>
</protein>
<dbReference type="AlphaFoldDB" id="I4VWX4"/>
<dbReference type="PROSITE" id="PS50011">
    <property type="entry name" value="PROTEIN_KINASE_DOM"/>
    <property type="match status" value="1"/>
</dbReference>
<sequence>MNSLAELIAAYQAGTLKLLALFNAVAARGPQAEDDHRAEIALVETMEAEGTLEADIARALVAKLAKLQAPPAVAEAEANDDATVIKPALQNRPVADDATVVQPASRPTAAPPHDDATVVKPASWTPPQDNQSTGTQGRTGTGTGTHSNSTFNADTWQRVADAEGGDYATVGMLLKGRFHLEREIGRGGMGVVFLARDERKVEARDRDPYVAVKVLNDEFRRHPDSLISLQRESRRSQSLAHDNIVRVYDFDKDRTIVFMTMEYIDGSDLKTLIRERAYNGLPLAEVRPLIEGMAWALKRAHAAGVVHSDFKPGNVMVTRDGVPKVFDFGIARAGKHMGDAVGEQTVFDAGTLGALTPAYASLEMIRGAEPAPTDDIYALGCVVFELLTGKHPFDKVSAEVALKEGRKPPPVPGLSRRQYKTLCDAIAFHGEQRLKSASDLIEGLREVGWRERLGPYLAYGGAAAVLLAAGGWGFARYLHEQQVRGVIAGFTVTDPQHYLNEDQALKAFDRLGDDDRLRIVADQGDAIQNFLLSRVDAYWNPDQGRYAYARALHVFALRDKLKLYSPALDLKRNAIEEQKNALLNTLDTQLTQRIDKGAIFEDQPDSAVATLKQIRAIDPDSSLLKNGELELKYDSAIGQSLAAGRLDEAGARLKLASQLFPSSVRLQRREAQLASLSQAAIAAAAPTTSHVAQTVPQARQALADLLAKPTMDGKWQAAVADAMLTLKGDSAAETTRLVTALADAIATETGRQSDPLHLARASELVAFGLRYAPDSKSLLAQRDRIDALVHQQQAQLDQESVAAEVTSRIESLKRAAAAGDTAKAQESLARVQALQPDNAFLKHDGPQLVADAYLGKAREAFRKGRDTTTASVLAQATQALGDRADLRHASTRYALASGLIKARGKAVAAADYQRLSGQLAELRRVDADGLDQLEADMKLRGQLPEGSLSRALDALKTGAGAPSPIATPGPAVVAAPTPAPTAATPVAPTRNGTRPATATVKPAAPGQAAAAQGSAPAGADPCGQPALVGQGRSCFDPIAGKRGPSLVVVSGVGGGKPYAISRTEITVNEFNRYCAATGKCAAIAVADRESGVLPVSNITLAQARAYAAWLGSASGYVYRLPTDAEWMHAAQADAGWKQAPDSNCVPPGAIGGDGSGGPISARGRGPNPWGLVNLTGNVWEWVSSGGSAMVRGGSYTSYWSDCTVASHRQDSGAAAKDVGFRIVRELK</sequence>
<dbReference type="SUPFAM" id="SSF56436">
    <property type="entry name" value="C-type lectin-like"/>
    <property type="match status" value="1"/>
</dbReference>
<dbReference type="InterPro" id="IPR005532">
    <property type="entry name" value="SUMF_dom"/>
</dbReference>
<evidence type="ECO:0000256" key="2">
    <source>
        <dbReference type="ARBA" id="ARBA00022840"/>
    </source>
</evidence>
<gene>
    <name evidence="6" type="ORF">UU9_03467</name>
</gene>
<accession>I4VWX4</accession>
<dbReference type="eggNOG" id="COG1262">
    <property type="taxonomic scope" value="Bacteria"/>
</dbReference>
<feature type="domain" description="Protein kinase" evidence="5">
    <location>
        <begin position="178"/>
        <end position="457"/>
    </location>
</feature>
<dbReference type="InterPro" id="IPR042095">
    <property type="entry name" value="SUMF_sf"/>
</dbReference>
<keyword evidence="2 3" id="KW-0067">ATP-binding</keyword>
<dbReference type="PATRIC" id="fig|1163408.3.peg.709"/>
<feature type="binding site" evidence="3">
    <location>
        <position position="213"/>
    </location>
    <ligand>
        <name>ATP</name>
        <dbReference type="ChEBI" id="CHEBI:30616"/>
    </ligand>
</feature>
<evidence type="ECO:0000313" key="7">
    <source>
        <dbReference type="Proteomes" id="UP000004210"/>
    </source>
</evidence>
<dbReference type="PANTHER" id="PTHR24348:SF68">
    <property type="entry name" value="SERINE_THREONINE-PROTEIN KINASE ATG1C"/>
    <property type="match status" value="1"/>
</dbReference>
<dbReference type="PROSITE" id="PS00107">
    <property type="entry name" value="PROTEIN_KINASE_ATP"/>
    <property type="match status" value="1"/>
</dbReference>
<evidence type="ECO:0000259" key="5">
    <source>
        <dbReference type="PROSITE" id="PS50011"/>
    </source>
</evidence>
<dbReference type="GO" id="GO:0005524">
    <property type="term" value="F:ATP binding"/>
    <property type="evidence" value="ECO:0007669"/>
    <property type="project" value="UniProtKB-UniRule"/>
</dbReference>
<dbReference type="SUPFAM" id="SSF56112">
    <property type="entry name" value="Protein kinase-like (PK-like)"/>
    <property type="match status" value="1"/>
</dbReference>
<keyword evidence="6" id="KW-0808">Transferase</keyword>
<comment type="caution">
    <text evidence="6">The sequence shown here is derived from an EMBL/GenBank/DDBJ whole genome shotgun (WGS) entry which is preliminary data.</text>
</comment>
<evidence type="ECO:0000256" key="3">
    <source>
        <dbReference type="PROSITE-ProRule" id="PRU10141"/>
    </source>
</evidence>
<feature type="compositionally biased region" description="Low complexity" evidence="4">
    <location>
        <begin position="1002"/>
        <end position="1019"/>
    </location>
</feature>
<reference evidence="6 7" key="1">
    <citation type="journal article" date="2012" name="J. Bacteriol.">
        <title>Genome sequences for six rhodanobacter strains, isolated from soils and the terrestrial subsurface, with variable denitrification capabilities.</title>
        <authorList>
            <person name="Kostka J.E."/>
            <person name="Green S.J."/>
            <person name="Rishishwar L."/>
            <person name="Prakash O."/>
            <person name="Katz L.S."/>
            <person name="Marino-Ramirez L."/>
            <person name="Jordan I.K."/>
            <person name="Munk C."/>
            <person name="Ivanova N."/>
            <person name="Mikhailova N."/>
            <person name="Watson D.B."/>
            <person name="Brown S.D."/>
            <person name="Palumbo A.V."/>
            <person name="Brooks S.C."/>
        </authorList>
    </citation>
    <scope>NUCLEOTIDE SEQUENCE [LARGE SCALE GENOMIC DNA]</scope>
    <source>
        <strain evidence="7">Jip2T</strain>
    </source>
</reference>
<dbReference type="Gene3D" id="1.10.510.10">
    <property type="entry name" value="Transferase(Phosphotransferase) domain 1"/>
    <property type="match status" value="1"/>
</dbReference>